<sequence>MIEAPAPGGHGYSVAPWQAEPYRVWSLLEMLQNVDAEGLMRCANALGTNLTLPLNDSERAQWQPNVIEKLINDLRPLAEHLGLRATLASVRTLETFQEVKQKEVDRESFFLALEDIRSRLIDELNGIYLFAMEPREKTLYENTQAFGPEVAATFPGAIVDIEEAAKCLAFDRATACVFHLMRVLEVGLQGLAKDLGLPKVDRNWQALLNNVRGVINKLPLTTQAEKDYQSDRQEVVVHLQAVKDAWRNDVMHPRDHYDLSQALDIFNHTRPLMQKLAALL</sequence>
<dbReference type="EMBL" id="LAZR01057185">
    <property type="protein sequence ID" value="KKK72588.1"/>
    <property type="molecule type" value="Genomic_DNA"/>
</dbReference>
<name>A0A0F8XUF9_9ZZZZ</name>
<dbReference type="AlphaFoldDB" id="A0A0F8XUF9"/>
<protein>
    <submittedName>
        <fullName evidence="1">Uncharacterized protein</fullName>
    </submittedName>
</protein>
<gene>
    <name evidence="1" type="ORF">LCGC14_2902370</name>
</gene>
<reference evidence="1" key="1">
    <citation type="journal article" date="2015" name="Nature">
        <title>Complex archaea that bridge the gap between prokaryotes and eukaryotes.</title>
        <authorList>
            <person name="Spang A."/>
            <person name="Saw J.H."/>
            <person name="Jorgensen S.L."/>
            <person name="Zaremba-Niedzwiedzka K."/>
            <person name="Martijn J."/>
            <person name="Lind A.E."/>
            <person name="van Eijk R."/>
            <person name="Schleper C."/>
            <person name="Guy L."/>
            <person name="Ettema T.J."/>
        </authorList>
    </citation>
    <scope>NUCLEOTIDE SEQUENCE</scope>
</reference>
<evidence type="ECO:0000313" key="1">
    <source>
        <dbReference type="EMBL" id="KKK72588.1"/>
    </source>
</evidence>
<organism evidence="1">
    <name type="scientific">marine sediment metagenome</name>
    <dbReference type="NCBI Taxonomy" id="412755"/>
    <lineage>
        <taxon>unclassified sequences</taxon>
        <taxon>metagenomes</taxon>
        <taxon>ecological metagenomes</taxon>
    </lineage>
</organism>
<proteinExistence type="predicted"/>
<comment type="caution">
    <text evidence="1">The sequence shown here is derived from an EMBL/GenBank/DDBJ whole genome shotgun (WGS) entry which is preliminary data.</text>
</comment>
<accession>A0A0F8XUF9</accession>